<dbReference type="GO" id="GO:0005737">
    <property type="term" value="C:cytoplasm"/>
    <property type="evidence" value="ECO:0007669"/>
    <property type="project" value="UniProtKB-SubCell"/>
</dbReference>
<proteinExistence type="inferred from homology"/>
<dbReference type="GO" id="GO:0032259">
    <property type="term" value="P:methylation"/>
    <property type="evidence" value="ECO:0007669"/>
    <property type="project" value="UniProtKB-UniRule"/>
</dbReference>
<dbReference type="Gene3D" id="3.40.50.150">
    <property type="entry name" value="Vaccinia Virus protein VP39"/>
    <property type="match status" value="1"/>
</dbReference>
<evidence type="ECO:0000256" key="1">
    <source>
        <dbReference type="ARBA" id="ARBA00004496"/>
    </source>
</evidence>
<sequence>MAGIKKYLLLFAQDFVEFRYPEIESLIKLFKINVEVPKPTPIERPYWILENVEESEVRQIASRSVSLKFVAEIWSSGTSYDEFHGNVKKLMPLIDKKYKNESFKFMVETYNKHIKLKQRIEKIETMNYLDSVLGTIDLKNPDNTFVYFEYYGIDDLNVPVHPEHIYFGRYIADGQRDLFNKISLKTRKFIGNTSMDPQLSILMANQGLCSQNDLMFDPFCGTGSMLIAGALFGSYVIGMDIDYLTLHAKTKPSRALQKVRAADESIRANMEQYNLQNLYLDVFVGDFANYPLKGNLKFDSIICDPPYGVREGLLKVEKKEGRKFTAMTEDAVHYPSLSDYKMTNLFHDLLNFSVKHLKIDGRLVCWFPIPDKFYDDTIFPQHSALKLISTSRQQLIGDTSRILLTYEKIAETGELVKNDALENVDFRMKYFTQYDKERKETRHKNHQKNLEEAEKRGIKLMNKTEWKKYVNKKRQAEAMDKDS</sequence>
<dbReference type="InterPro" id="IPR002052">
    <property type="entry name" value="DNA_methylase_N6_adenine_CS"/>
</dbReference>
<dbReference type="PIRSF" id="PIRSF017259">
    <property type="entry name" value="tRNA_mtfrase_TRM11"/>
    <property type="match status" value="1"/>
</dbReference>
<keyword evidence="2" id="KW-0963">Cytoplasm</keyword>
<evidence type="ECO:0000256" key="3">
    <source>
        <dbReference type="ARBA" id="ARBA00022555"/>
    </source>
</evidence>
<evidence type="ECO:0000313" key="20">
    <source>
        <dbReference type="Proteomes" id="UP001153620"/>
    </source>
</evidence>
<evidence type="ECO:0000256" key="4">
    <source>
        <dbReference type="ARBA" id="ARBA00022603"/>
    </source>
</evidence>
<dbReference type="InterPro" id="IPR000241">
    <property type="entry name" value="RlmKL-like_Mtase"/>
</dbReference>
<keyword evidence="6 15" id="KW-0949">S-adenosyl-L-methionine</keyword>
<evidence type="ECO:0000256" key="13">
    <source>
        <dbReference type="ARBA" id="ARBA00067484"/>
    </source>
</evidence>
<keyword evidence="3 15" id="KW-0820">tRNA-binding</keyword>
<evidence type="ECO:0000256" key="9">
    <source>
        <dbReference type="ARBA" id="ARBA00050985"/>
    </source>
</evidence>
<evidence type="ECO:0000259" key="17">
    <source>
        <dbReference type="Pfam" id="PF01170"/>
    </source>
</evidence>
<dbReference type="PANTHER" id="PTHR13370">
    <property type="entry name" value="RNA METHYLASE-RELATED"/>
    <property type="match status" value="1"/>
</dbReference>
<name>A0A9N9S0K7_9DIPT</name>
<comment type="function">
    <text evidence="10">Catalytic subunit of the TRMT11-TRM112 methyltransferase complex, that specifically mediates the S-adenosyl-L-methionine-dependent N(2)-methylation of guanosine nucleotide at position 10 (m2G10) in tRNAs. This is one of the major tRNA (guanine-N(2))-methyltransferases.</text>
</comment>
<evidence type="ECO:0000256" key="6">
    <source>
        <dbReference type="ARBA" id="ARBA00022691"/>
    </source>
</evidence>
<keyword evidence="16" id="KW-0175">Coiled coil</keyword>
<evidence type="ECO:0000256" key="7">
    <source>
        <dbReference type="ARBA" id="ARBA00022694"/>
    </source>
</evidence>
<organism evidence="19 20">
    <name type="scientific">Chironomus riparius</name>
    <dbReference type="NCBI Taxonomy" id="315576"/>
    <lineage>
        <taxon>Eukaryota</taxon>
        <taxon>Metazoa</taxon>
        <taxon>Ecdysozoa</taxon>
        <taxon>Arthropoda</taxon>
        <taxon>Hexapoda</taxon>
        <taxon>Insecta</taxon>
        <taxon>Pterygota</taxon>
        <taxon>Neoptera</taxon>
        <taxon>Endopterygota</taxon>
        <taxon>Diptera</taxon>
        <taxon>Nematocera</taxon>
        <taxon>Chironomoidea</taxon>
        <taxon>Chironomidae</taxon>
        <taxon>Chironominae</taxon>
        <taxon>Chironomus</taxon>
    </lineage>
</organism>
<comment type="subcellular location">
    <subcellularLocation>
        <location evidence="1">Cytoplasm</location>
    </subcellularLocation>
</comment>
<dbReference type="EC" id="2.1.1.214" evidence="12"/>
<dbReference type="Pfam" id="PF01170">
    <property type="entry name" value="UPF0020"/>
    <property type="match status" value="1"/>
</dbReference>
<dbReference type="InterPro" id="IPR029063">
    <property type="entry name" value="SAM-dependent_MTases_sf"/>
</dbReference>
<evidence type="ECO:0000256" key="2">
    <source>
        <dbReference type="ARBA" id="ARBA00022490"/>
    </source>
</evidence>
<dbReference type="GO" id="GO:0000049">
    <property type="term" value="F:tRNA binding"/>
    <property type="evidence" value="ECO:0007669"/>
    <property type="project" value="UniProtKB-UniRule"/>
</dbReference>
<dbReference type="InterPro" id="IPR016691">
    <property type="entry name" value="TRMT11"/>
</dbReference>
<evidence type="ECO:0000256" key="12">
    <source>
        <dbReference type="ARBA" id="ARBA00066937"/>
    </source>
</evidence>
<evidence type="ECO:0000313" key="19">
    <source>
        <dbReference type="EMBL" id="CAG9807124.1"/>
    </source>
</evidence>
<evidence type="ECO:0000256" key="8">
    <source>
        <dbReference type="ARBA" id="ARBA00022884"/>
    </source>
</evidence>
<feature type="domain" description="Ribosomal RNA large subunit methyltransferase K/L-like methyltransferase" evidence="17">
    <location>
        <begin position="186"/>
        <end position="312"/>
    </location>
</feature>
<dbReference type="SUPFAM" id="SSF53335">
    <property type="entry name" value="S-adenosyl-L-methionine-dependent methyltransferases"/>
    <property type="match status" value="1"/>
</dbReference>
<evidence type="ECO:0000256" key="11">
    <source>
        <dbReference type="ARBA" id="ARBA00065434"/>
    </source>
</evidence>
<dbReference type="PRINTS" id="PR00507">
    <property type="entry name" value="N12N6MTFRASE"/>
</dbReference>
<protein>
    <recommendedName>
        <fullName evidence="13">tRNA (guanine(10)-N(2))-methyltransferase TRMT11</fullName>
        <ecNumber evidence="12">2.1.1.214</ecNumber>
    </recommendedName>
    <alternativeName>
        <fullName evidence="14">tRNA methyltransferase 11 homolog</fullName>
    </alternativeName>
</protein>
<dbReference type="GO" id="GO:0008033">
    <property type="term" value="P:tRNA processing"/>
    <property type="evidence" value="ECO:0007669"/>
    <property type="project" value="UniProtKB-UniRule"/>
</dbReference>
<dbReference type="GO" id="GO:0043527">
    <property type="term" value="C:tRNA methyltransferase complex"/>
    <property type="evidence" value="ECO:0007669"/>
    <property type="project" value="UniProtKB-ARBA"/>
</dbReference>
<dbReference type="PANTHER" id="PTHR13370:SF3">
    <property type="entry name" value="TRNA (GUANINE(10)-N2)-METHYLTRANSFERASE HOMOLOG"/>
    <property type="match status" value="1"/>
</dbReference>
<comment type="similarity">
    <text evidence="15">Belongs to the class I-like SAM-binding methyltransferase superfamily. TRM11 methyltransferase family.</text>
</comment>
<comment type="catalytic activity">
    <reaction evidence="9">
        <text>guanosine(10) in tRNA + S-adenosyl-L-methionine = N(2)-methylguanosine(10) in tRNA + S-adenosyl-L-homocysteine + H(+)</text>
        <dbReference type="Rhea" id="RHEA:43128"/>
        <dbReference type="Rhea" id="RHEA-COMP:10355"/>
        <dbReference type="Rhea" id="RHEA-COMP:10357"/>
        <dbReference type="ChEBI" id="CHEBI:15378"/>
        <dbReference type="ChEBI" id="CHEBI:57856"/>
        <dbReference type="ChEBI" id="CHEBI:59789"/>
        <dbReference type="ChEBI" id="CHEBI:74269"/>
        <dbReference type="ChEBI" id="CHEBI:74481"/>
        <dbReference type="EC" id="2.1.1.214"/>
    </reaction>
    <physiologicalReaction direction="left-to-right" evidence="9">
        <dbReference type="Rhea" id="RHEA:43129"/>
    </physiologicalReaction>
</comment>
<dbReference type="PROSITE" id="PS51627">
    <property type="entry name" value="SAM_MT_TRM11"/>
    <property type="match status" value="1"/>
</dbReference>
<evidence type="ECO:0000256" key="16">
    <source>
        <dbReference type="SAM" id="Coils"/>
    </source>
</evidence>
<evidence type="ECO:0000256" key="10">
    <source>
        <dbReference type="ARBA" id="ARBA00056270"/>
    </source>
</evidence>
<dbReference type="GO" id="GO:0160102">
    <property type="term" value="F:tRNA (guanine(10)-N2)-methyltransferase activity"/>
    <property type="evidence" value="ECO:0007669"/>
    <property type="project" value="UniProtKB-EC"/>
</dbReference>
<keyword evidence="7 15" id="KW-0819">tRNA processing</keyword>
<accession>A0A9N9S0K7</accession>
<dbReference type="AlphaFoldDB" id="A0A9N9S0K7"/>
<dbReference type="InterPro" id="IPR059073">
    <property type="entry name" value="TRMT11_N"/>
</dbReference>
<reference evidence="19" key="2">
    <citation type="submission" date="2022-10" db="EMBL/GenBank/DDBJ databases">
        <authorList>
            <consortium name="ENA_rothamsted_submissions"/>
            <consortium name="culmorum"/>
            <person name="King R."/>
        </authorList>
    </citation>
    <scope>NUCLEOTIDE SEQUENCE</scope>
</reference>
<evidence type="ECO:0000259" key="18">
    <source>
        <dbReference type="Pfam" id="PF25904"/>
    </source>
</evidence>
<evidence type="ECO:0000256" key="5">
    <source>
        <dbReference type="ARBA" id="ARBA00022679"/>
    </source>
</evidence>
<feature type="domain" description="tRNA (guanine(10)-N(2))-methyltransferase TRMT11 N-terminal" evidence="18">
    <location>
        <begin position="5"/>
        <end position="176"/>
    </location>
</feature>
<dbReference type="OrthoDB" id="296065at2759"/>
<dbReference type="PROSITE" id="PS00092">
    <property type="entry name" value="N6_MTASE"/>
    <property type="match status" value="1"/>
</dbReference>
<keyword evidence="20" id="KW-1185">Reference proteome</keyword>
<feature type="coiled-coil region" evidence="16">
    <location>
        <begin position="436"/>
        <end position="463"/>
    </location>
</feature>
<gene>
    <name evidence="19" type="ORF">CHIRRI_LOCUS9973</name>
</gene>
<keyword evidence="5 15" id="KW-0808">Transferase</keyword>
<dbReference type="Proteomes" id="UP001153620">
    <property type="component" value="Chromosome 3"/>
</dbReference>
<dbReference type="EMBL" id="OU895879">
    <property type="protein sequence ID" value="CAG9807124.1"/>
    <property type="molecule type" value="Genomic_DNA"/>
</dbReference>
<comment type="subunit">
    <text evidence="11">Part of the heterodimeric TRMT11-TRM112 methyltransferase complex; this complex forms an active tRNA methyltransferase, where TRMT112 acts as an activator of the catalytic subunit TRMT11.</text>
</comment>
<evidence type="ECO:0000256" key="14">
    <source>
        <dbReference type="ARBA" id="ARBA00075308"/>
    </source>
</evidence>
<keyword evidence="8 15" id="KW-0694">RNA-binding</keyword>
<keyword evidence="4 15" id="KW-0489">Methyltransferase</keyword>
<dbReference type="CDD" id="cd02440">
    <property type="entry name" value="AdoMet_MTases"/>
    <property type="match status" value="1"/>
</dbReference>
<evidence type="ECO:0000256" key="15">
    <source>
        <dbReference type="PROSITE-ProRule" id="PRU00959"/>
    </source>
</evidence>
<reference evidence="19" key="1">
    <citation type="submission" date="2022-01" db="EMBL/GenBank/DDBJ databases">
        <authorList>
            <person name="King R."/>
        </authorList>
    </citation>
    <scope>NUCLEOTIDE SEQUENCE</scope>
</reference>
<dbReference type="Pfam" id="PF25904">
    <property type="entry name" value="Tmrp11_N"/>
    <property type="match status" value="1"/>
</dbReference>